<feature type="region of interest" description="Disordered" evidence="1">
    <location>
        <begin position="47"/>
        <end position="66"/>
    </location>
</feature>
<evidence type="ECO:0000313" key="2">
    <source>
        <dbReference type="EMBL" id="OSX77501.1"/>
    </source>
</evidence>
<gene>
    <name evidence="2" type="ORF">BU14_0147s0026</name>
</gene>
<feature type="compositionally biased region" description="Low complexity" evidence="1">
    <location>
        <begin position="49"/>
        <end position="58"/>
    </location>
</feature>
<evidence type="ECO:0000313" key="3">
    <source>
        <dbReference type="Proteomes" id="UP000218209"/>
    </source>
</evidence>
<sequence length="314" mass="33017">MHPLLHTWEHVCLPNPSIREKTKGTQCRLTRQSATKTSHIENWAELPYATRTNPNDTPDTPRADRYRTQKSPLSCYGTSTQSWAGPGSKRDELRQWGFTIPQPHPRPRATPSAGVRRRASHCNAPRAESRTMVASEAMREASAASSLASLTHLTARLAAAAMAATAASFASNGLGAAQRWSSPSGKEDLATSPALAAPSAASSAASAACMAALPAMEAASNTPSRDAACAATKAASAALTAAEAALRHDEAAAAAKATTAGCPARRTADPPSTMTTTTAIVRNRREGTDWRESGAKVEEEGGACKCECVRGRRR</sequence>
<protein>
    <submittedName>
        <fullName evidence="2">Uncharacterized protein</fullName>
    </submittedName>
</protein>
<keyword evidence="3" id="KW-1185">Reference proteome</keyword>
<feature type="region of interest" description="Disordered" evidence="1">
    <location>
        <begin position="98"/>
        <end position="130"/>
    </location>
</feature>
<evidence type="ECO:0000256" key="1">
    <source>
        <dbReference type="SAM" id="MobiDB-lite"/>
    </source>
</evidence>
<accession>A0A1X6P9C9</accession>
<reference evidence="2 3" key="1">
    <citation type="submission" date="2017-03" db="EMBL/GenBank/DDBJ databases">
        <title>WGS assembly of Porphyra umbilicalis.</title>
        <authorList>
            <person name="Brawley S.H."/>
            <person name="Blouin N.A."/>
            <person name="Ficko-Blean E."/>
            <person name="Wheeler G.L."/>
            <person name="Lohr M."/>
            <person name="Goodson H.V."/>
            <person name="Jenkins J.W."/>
            <person name="Blaby-Haas C.E."/>
            <person name="Helliwell K.E."/>
            <person name="Chan C."/>
            <person name="Marriage T."/>
            <person name="Bhattacharya D."/>
            <person name="Klein A.S."/>
            <person name="Badis Y."/>
            <person name="Brodie J."/>
            <person name="Cao Y."/>
            <person name="Collen J."/>
            <person name="Dittami S.M."/>
            <person name="Gachon C.M."/>
            <person name="Green B.R."/>
            <person name="Karpowicz S."/>
            <person name="Kim J.W."/>
            <person name="Kudahl U."/>
            <person name="Lin S."/>
            <person name="Michel G."/>
            <person name="Mittag M."/>
            <person name="Olson B.J."/>
            <person name="Pangilinan J."/>
            <person name="Peng Y."/>
            <person name="Qiu H."/>
            <person name="Shu S."/>
            <person name="Singer J.T."/>
            <person name="Smith A.G."/>
            <person name="Sprecher B.N."/>
            <person name="Wagner V."/>
            <person name="Wang W."/>
            <person name="Wang Z.-Y."/>
            <person name="Yan J."/>
            <person name="Yarish C."/>
            <person name="Zoeuner-Riek S."/>
            <person name="Zhuang Y."/>
            <person name="Zou Y."/>
            <person name="Lindquist E.A."/>
            <person name="Grimwood J."/>
            <person name="Barry K."/>
            <person name="Rokhsar D.S."/>
            <person name="Schmutz J."/>
            <person name="Stiller J.W."/>
            <person name="Grossman A.R."/>
            <person name="Prochnik S.E."/>
        </authorList>
    </citation>
    <scope>NUCLEOTIDE SEQUENCE [LARGE SCALE GENOMIC DNA]</scope>
    <source>
        <strain evidence="2">4086291</strain>
    </source>
</reference>
<proteinExistence type="predicted"/>
<organism evidence="2 3">
    <name type="scientific">Porphyra umbilicalis</name>
    <name type="common">Purple laver</name>
    <name type="synonym">Red alga</name>
    <dbReference type="NCBI Taxonomy" id="2786"/>
    <lineage>
        <taxon>Eukaryota</taxon>
        <taxon>Rhodophyta</taxon>
        <taxon>Bangiophyceae</taxon>
        <taxon>Bangiales</taxon>
        <taxon>Bangiaceae</taxon>
        <taxon>Porphyra</taxon>
    </lineage>
</organism>
<name>A0A1X6P9C9_PORUM</name>
<dbReference type="Proteomes" id="UP000218209">
    <property type="component" value="Unassembled WGS sequence"/>
</dbReference>
<dbReference type="AlphaFoldDB" id="A0A1X6P9C9"/>
<dbReference type="EMBL" id="KV918837">
    <property type="protein sequence ID" value="OSX77501.1"/>
    <property type="molecule type" value="Genomic_DNA"/>
</dbReference>